<protein>
    <submittedName>
        <fullName evidence="2">Uncharacterized protein</fullName>
    </submittedName>
</protein>
<evidence type="ECO:0000256" key="1">
    <source>
        <dbReference type="SAM" id="Coils"/>
    </source>
</evidence>
<keyword evidence="3" id="KW-1185">Reference proteome</keyword>
<evidence type="ECO:0000313" key="3">
    <source>
        <dbReference type="Proteomes" id="UP000018144"/>
    </source>
</evidence>
<sequence length="147" mass="17391">MDSEIPEMEQMTLNTHYFKMLTTHLIQMRSTYLKAEPKIRPNFQDFIKELRAKELAVYQFVRPADKLLMFVVWLCEAVTFYKKSREAAVRDRIQAEKTARFAIDEINKLRAQVDELTNKVDSLQTAYLAVMADVEANRKGRRTNLRW</sequence>
<dbReference type="AlphaFoldDB" id="U4KYN9"/>
<proteinExistence type="predicted"/>
<gene>
    <name evidence="2" type="ORF">PCON_06971</name>
</gene>
<keyword evidence="1" id="KW-0175">Coiled coil</keyword>
<dbReference type="OrthoDB" id="10565139at2759"/>
<reference evidence="2 3" key="1">
    <citation type="journal article" date="2013" name="PLoS Genet.">
        <title>The genome and development-dependent transcriptomes of Pyronema confluens: a window into fungal evolution.</title>
        <authorList>
            <person name="Traeger S."/>
            <person name="Altegoer F."/>
            <person name="Freitag M."/>
            <person name="Gabaldon T."/>
            <person name="Kempken F."/>
            <person name="Kumar A."/>
            <person name="Marcet-Houben M."/>
            <person name="Poggeler S."/>
            <person name="Stajich J.E."/>
            <person name="Nowrousian M."/>
        </authorList>
    </citation>
    <scope>NUCLEOTIDE SEQUENCE [LARGE SCALE GENOMIC DNA]</scope>
    <source>
        <strain evidence="3">CBS 100304</strain>
        <tissue evidence="2">Vegetative mycelium</tissue>
    </source>
</reference>
<dbReference type="EMBL" id="HF935349">
    <property type="protein sequence ID" value="CCX07382.1"/>
    <property type="molecule type" value="Genomic_DNA"/>
</dbReference>
<organism evidence="2 3">
    <name type="scientific">Pyronema omphalodes (strain CBS 100304)</name>
    <name type="common">Pyronema confluens</name>
    <dbReference type="NCBI Taxonomy" id="1076935"/>
    <lineage>
        <taxon>Eukaryota</taxon>
        <taxon>Fungi</taxon>
        <taxon>Dikarya</taxon>
        <taxon>Ascomycota</taxon>
        <taxon>Pezizomycotina</taxon>
        <taxon>Pezizomycetes</taxon>
        <taxon>Pezizales</taxon>
        <taxon>Pyronemataceae</taxon>
        <taxon>Pyronema</taxon>
    </lineage>
</organism>
<name>U4KYN9_PYROM</name>
<feature type="coiled-coil region" evidence="1">
    <location>
        <begin position="92"/>
        <end position="126"/>
    </location>
</feature>
<evidence type="ECO:0000313" key="2">
    <source>
        <dbReference type="EMBL" id="CCX07382.1"/>
    </source>
</evidence>
<dbReference type="Proteomes" id="UP000018144">
    <property type="component" value="Unassembled WGS sequence"/>
</dbReference>
<accession>U4KYN9</accession>